<evidence type="ECO:0000313" key="4">
    <source>
        <dbReference type="Proteomes" id="UP000742024"/>
    </source>
</evidence>
<comment type="caution">
    <text evidence="3">The sequence shown here is derived from an EMBL/GenBank/DDBJ whole genome shotgun (WGS) entry which is preliminary data.</text>
</comment>
<dbReference type="EMBL" id="SRPS01000119">
    <property type="protein sequence ID" value="KAG5967554.1"/>
    <property type="molecule type" value="Genomic_DNA"/>
</dbReference>
<dbReference type="Proteomes" id="UP000742024">
    <property type="component" value="Unassembled WGS sequence"/>
</dbReference>
<dbReference type="GO" id="GO:0032543">
    <property type="term" value="P:mitochondrial translation"/>
    <property type="evidence" value="ECO:0007669"/>
    <property type="project" value="InterPro"/>
</dbReference>
<reference evidence="3 4" key="1">
    <citation type="journal article" date="2020" name="bioRxiv">
        <title>Whole genome comparisons of ergot fungi reveals the divergence and evolution of species within the genus Claviceps are the result of varying mechanisms driving genome evolution and host range expansion.</title>
        <authorList>
            <person name="Wyka S.A."/>
            <person name="Mondo S.J."/>
            <person name="Liu M."/>
            <person name="Dettman J."/>
            <person name="Nalam V."/>
            <person name="Broders K.D."/>
        </authorList>
    </citation>
    <scope>NUCLEOTIDE SEQUENCE</scope>
    <source>
        <strain evidence="3">CCC 1102</strain>
        <strain evidence="2 4">LM583</strain>
    </source>
</reference>
<protein>
    <recommendedName>
        <fullName evidence="6">Ring finger domain protein</fullName>
    </recommendedName>
</protein>
<dbReference type="Gene3D" id="6.10.250.3440">
    <property type="match status" value="1"/>
</dbReference>
<dbReference type="GO" id="GO:0005739">
    <property type="term" value="C:mitochondrion"/>
    <property type="evidence" value="ECO:0007669"/>
    <property type="project" value="GOC"/>
</dbReference>
<evidence type="ECO:0000313" key="3">
    <source>
        <dbReference type="EMBL" id="KAG5967554.1"/>
    </source>
</evidence>
<evidence type="ECO:0000313" key="2">
    <source>
        <dbReference type="EMBL" id="KAG5955188.1"/>
    </source>
</evidence>
<dbReference type="OrthoDB" id="2098203at2759"/>
<dbReference type="AlphaFoldDB" id="A0A9P7MS60"/>
<dbReference type="PANTHER" id="PTHR39150">
    <property type="entry name" value="54S RIBOSOMAL PROTEIN L28, MITOCHONDRIAL"/>
    <property type="match status" value="1"/>
</dbReference>
<sequence>MVSFFSLSTFFGRRPLSIVTATTNTTNNFITTTTRKLLFSTSATAMARVASKPGAGGKSGAAAKPARKNRTVPKSENSTRVQTLRKNMFSRAPPPLRMGRLRYLRHWTIHRAWLLFRRQQREAMSKERQRMHAGMHSACEELRKSIGPEGRSEGYLYRVAMEKEGVWGTSAIPIEYARYQTEYPGAEPWKHNWKKV</sequence>
<dbReference type="PANTHER" id="PTHR39150:SF1">
    <property type="entry name" value="LARGE RIBOSOMAL SUBUNIT PROTEIN ML40"/>
    <property type="match status" value="1"/>
</dbReference>
<name>A0A9P7MS60_9HYPO</name>
<evidence type="ECO:0000256" key="1">
    <source>
        <dbReference type="SAM" id="MobiDB-lite"/>
    </source>
</evidence>
<proteinExistence type="predicted"/>
<accession>A0A9P7MS60</accession>
<dbReference type="InterPro" id="IPR042831">
    <property type="entry name" value="Ribosomal_mL40_fung"/>
</dbReference>
<dbReference type="EMBL" id="SRPR01000274">
    <property type="protein sequence ID" value="KAG5955188.1"/>
    <property type="molecule type" value="Genomic_DNA"/>
</dbReference>
<feature type="region of interest" description="Disordered" evidence="1">
    <location>
        <begin position="50"/>
        <end position="80"/>
    </location>
</feature>
<keyword evidence="4" id="KW-1185">Reference proteome</keyword>
<dbReference type="GO" id="GO:0003735">
    <property type="term" value="F:structural constituent of ribosome"/>
    <property type="evidence" value="ECO:0007669"/>
    <property type="project" value="InterPro"/>
</dbReference>
<gene>
    <name evidence="3" type="ORF">E4U56_000774</name>
    <name evidence="2" type="ORF">E4U57_003657</name>
</gene>
<dbReference type="Proteomes" id="UP000784919">
    <property type="component" value="Unassembled WGS sequence"/>
</dbReference>
<evidence type="ECO:0008006" key="6">
    <source>
        <dbReference type="Google" id="ProtNLM"/>
    </source>
</evidence>
<organism evidence="3 5">
    <name type="scientific">Claviceps arundinis</name>
    <dbReference type="NCBI Taxonomy" id="1623583"/>
    <lineage>
        <taxon>Eukaryota</taxon>
        <taxon>Fungi</taxon>
        <taxon>Dikarya</taxon>
        <taxon>Ascomycota</taxon>
        <taxon>Pezizomycotina</taxon>
        <taxon>Sordariomycetes</taxon>
        <taxon>Hypocreomycetidae</taxon>
        <taxon>Hypocreales</taxon>
        <taxon>Clavicipitaceae</taxon>
        <taxon>Claviceps</taxon>
    </lineage>
</organism>
<evidence type="ECO:0000313" key="5">
    <source>
        <dbReference type="Proteomes" id="UP000784919"/>
    </source>
</evidence>